<dbReference type="PROSITE" id="PS50055">
    <property type="entry name" value="TYR_PHOSPHATASE_PTP"/>
    <property type="match status" value="2"/>
</dbReference>
<dbReference type="Gene3D" id="3.90.190.10">
    <property type="entry name" value="Protein tyrosine phosphatase superfamily"/>
    <property type="match status" value="1"/>
</dbReference>
<dbReference type="PRINTS" id="PR00700">
    <property type="entry name" value="PRTYPHPHTASE"/>
</dbReference>
<dbReference type="SMART" id="SM00404">
    <property type="entry name" value="PTPc_motif"/>
    <property type="match status" value="1"/>
</dbReference>
<accession>A8WUY8</accession>
<comment type="catalytic activity">
    <reaction evidence="7">
        <text>O-phospho-L-tyrosyl-[protein] + H2O = L-tyrosyl-[protein] + phosphate</text>
        <dbReference type="Rhea" id="RHEA:10684"/>
        <dbReference type="Rhea" id="RHEA-COMP:10136"/>
        <dbReference type="Rhea" id="RHEA-COMP:20101"/>
        <dbReference type="ChEBI" id="CHEBI:15377"/>
        <dbReference type="ChEBI" id="CHEBI:43474"/>
        <dbReference type="ChEBI" id="CHEBI:46858"/>
        <dbReference type="ChEBI" id="CHEBI:61978"/>
        <dbReference type="EC" id="3.1.3.48"/>
    </reaction>
</comment>
<evidence type="ECO:0000256" key="2">
    <source>
        <dbReference type="ARBA" id="ARBA00013064"/>
    </source>
</evidence>
<evidence type="ECO:0000259" key="13">
    <source>
        <dbReference type="PROSITE" id="PS50835"/>
    </source>
</evidence>
<name>A8WUY8_CAEBR</name>
<reference evidence="15 16" key="2">
    <citation type="journal article" date="2011" name="PLoS Genet.">
        <title>Caenorhabditis briggsae recombinant inbred line genotypes reveal inter-strain incompatibility and the evolution of recombination.</title>
        <authorList>
            <person name="Ross J.A."/>
            <person name="Koboldt D.C."/>
            <person name="Staisch J.E."/>
            <person name="Chamberlin H.M."/>
            <person name="Gupta B.P."/>
            <person name="Miller R.D."/>
            <person name="Baird S.E."/>
            <person name="Haag E.S."/>
        </authorList>
    </citation>
    <scope>NUCLEOTIDE SEQUENCE [LARGE SCALE GENOMIC DNA]</scope>
    <source>
        <strain evidence="15 16">AF16</strain>
    </source>
</reference>
<keyword evidence="16" id="KW-1185">Reference proteome</keyword>
<dbReference type="STRING" id="6238.A8WUY8"/>
<keyword evidence="5" id="KW-0904">Protein phosphatase</keyword>
<protein>
    <recommendedName>
        <fullName evidence="2">protein-tyrosine-phosphatase</fullName>
        <ecNumber evidence="2">3.1.3.48</ecNumber>
    </recommendedName>
</protein>
<evidence type="ECO:0000259" key="14">
    <source>
        <dbReference type="PROSITE" id="PS50853"/>
    </source>
</evidence>
<dbReference type="GO" id="GO:0016020">
    <property type="term" value="C:membrane"/>
    <property type="evidence" value="ECO:0007669"/>
    <property type="project" value="UniProtKB-SubCell"/>
</dbReference>
<keyword evidence="4" id="KW-0378">Hydrolase</keyword>
<feature type="domain" description="Tyrosine specific protein phosphatases" evidence="12">
    <location>
        <begin position="916"/>
        <end position="985"/>
    </location>
</feature>
<dbReference type="GO" id="GO:0007165">
    <property type="term" value="P:signal transduction"/>
    <property type="evidence" value="ECO:0000318"/>
    <property type="project" value="GO_Central"/>
</dbReference>
<keyword evidence="9" id="KW-1133">Transmembrane helix</keyword>
<evidence type="ECO:0000256" key="3">
    <source>
        <dbReference type="ARBA" id="ARBA00022729"/>
    </source>
</evidence>
<feature type="transmembrane region" description="Helical" evidence="9">
    <location>
        <begin position="623"/>
        <end position="647"/>
    </location>
</feature>
<dbReference type="InterPro" id="IPR003595">
    <property type="entry name" value="Tyr_Pase_cat"/>
</dbReference>
<feature type="domain" description="Fibronectin type-III" evidence="14">
    <location>
        <begin position="396"/>
        <end position="497"/>
    </location>
</feature>
<comment type="subcellular location">
    <subcellularLocation>
        <location evidence="1">Membrane</location>
        <topology evidence="1">Single-pass membrane protein</topology>
    </subcellularLocation>
</comment>
<dbReference type="CDD" id="cd00063">
    <property type="entry name" value="FN3"/>
    <property type="match status" value="3"/>
</dbReference>
<dbReference type="PANTHER" id="PTHR19134:SF540">
    <property type="entry name" value="TYROSINE-PROTEIN PHOSPHATASE 99A"/>
    <property type="match status" value="1"/>
</dbReference>
<dbReference type="FunFam" id="2.60.40.10:FF:003126">
    <property type="entry name" value="Tyrosine-protein phosphatase 4"/>
    <property type="match status" value="1"/>
</dbReference>
<sequence length="1247" mass="142010">MLRKHFIVFPFLLFWNHHLVESLSVTSKNATEALLRCPPAESFIRTHMAPDFETPRLVRRLDWFQDDSLVASYQQGHVEGVEKELEKKKIGLDMPHISVDGHQNFHSFLNSWDKKKEKMVSLNIGRLADSSRQWWVADGRYQLIRPFYTLRVSPVTPEDSGTYRCRLETDPLFSSPQSTATQELAVMVRPVAPSSPEIKSFTNRSITLVWTHNAARAHRPILRFSVSVRTVPFASYCPPSIVNFRFVMAAPSNATTVIVDNLSPYTLYAFSVRAENSAGSSDFGPETTFRTLGEPPNRAPQIQKIRNVTSECVEVTVTPPDEMNGELEKYLVLIQAVNETNPRKMTFDKPTSTPLTICALTPSSEYALAIEADNGFGTSPQATLVFRTEDSVPNWSPSTIKTTPVVGKPEIIVLWLAPPMNATEKVVKYHLYYKANNEDQWKIEHLNVNPNEVKSKMFKYRLVDLNPNTLYRIRVSASTSKGEGSQSADSLAQTDVGEPGTVIFKDLNFDCKNGVKLSWNYEPSVNSKKSPTFTVKITNQTTSLQFNTTRQTLDIIDLSLYDEYSLRIIVLERSTIDNTTILIGKYSDNHRFILKDKCAYQSSFCSPGEKCAKLTSSAANPQYISVLIVIFAIIIFAFICFIIVHFARGSMNFKHLLKKKEKCVYLEEISPLVYGRLNRSDMISMKCYCLDSAGQEDIPVELFYGYVEDLNRNDALKFKTQFQILETQTSGIDQADSGESTSSADENSQKNRYNNIGAMEATRIRLNSPTGNDYINANYVDSCNERNAYIATQAPLPSTFSDFWSMIWQERSNVIVCITNMVEDGKVKKGMSYFPNSIFRFQRKCDQYWPSVPDSPQNFGNYQVTLISESTNAHFSHRVLDLKIAKSVPAAERKIHQLHFVGWPDHGVPSSVFPLLNFIHYASDIHSTGPVVVHCSAGVGRSGSYILVDSMRRHLISFRRLNVQGHLTHMRRQRAKLVQTLEQYIFCHEAIRQLIRHGITRVHSDLFMRYLHYLSEENLNGKTRMQLQYEDVCECKHQPRCLIDSDVLTLPGYHRSDEFMVGSWSHECEELWKLIWKRKVQTIVVLNQRDSFWRKLHLCEDIQLQHGDNFVLMQREDQQLCVRIMNVARSDLDADFWREIENVQKQRITYHDAPLLILAQKFPPNASSPTDSTSTLSLSMLFNDDSSLAFSICAATTLACQLETTGCVDVVQVLSSYTEIQCGIFSSKQEIEIIYEKISQLVEGTRV</sequence>
<feature type="region of interest" description="Disordered" evidence="8">
    <location>
        <begin position="733"/>
        <end position="752"/>
    </location>
</feature>
<proteinExistence type="predicted"/>
<dbReference type="AlphaFoldDB" id="A8WUY8"/>
<evidence type="ECO:0000256" key="10">
    <source>
        <dbReference type="SAM" id="SignalP"/>
    </source>
</evidence>
<dbReference type="InterPro" id="IPR036116">
    <property type="entry name" value="FN3_sf"/>
</dbReference>
<dbReference type="CDD" id="cd00096">
    <property type="entry name" value="Ig"/>
    <property type="match status" value="1"/>
</dbReference>
<dbReference type="Gene3D" id="2.60.40.10">
    <property type="entry name" value="Immunoglobulins"/>
    <property type="match status" value="4"/>
</dbReference>
<dbReference type="PROSITE" id="PS50853">
    <property type="entry name" value="FN3"/>
    <property type="match status" value="3"/>
</dbReference>
<evidence type="ECO:0000313" key="16">
    <source>
        <dbReference type="Proteomes" id="UP000008549"/>
    </source>
</evidence>
<dbReference type="InterPro" id="IPR003961">
    <property type="entry name" value="FN3_dom"/>
</dbReference>
<evidence type="ECO:0000256" key="4">
    <source>
        <dbReference type="ARBA" id="ARBA00022801"/>
    </source>
</evidence>
<evidence type="ECO:0000256" key="9">
    <source>
        <dbReference type="SAM" id="Phobius"/>
    </source>
</evidence>
<gene>
    <name evidence="17" type="primary">ptp-4</name>
    <name evidence="15 17" type="ORF">CBG03399</name>
    <name evidence="15" type="ORF">CBG_03399</name>
</gene>
<evidence type="ECO:0000256" key="6">
    <source>
        <dbReference type="ARBA" id="ARBA00023136"/>
    </source>
</evidence>
<dbReference type="SUPFAM" id="SSF52799">
    <property type="entry name" value="(Phosphotyrosine protein) phosphatases II"/>
    <property type="match status" value="2"/>
</dbReference>
<evidence type="ECO:0000313" key="15">
    <source>
        <dbReference type="EMBL" id="CAP24299.2"/>
    </source>
</evidence>
<dbReference type="HOGENOM" id="CLU_007081_0_0_1"/>
<feature type="domain" description="Fibronectin type-III" evidence="14">
    <location>
        <begin position="192"/>
        <end position="294"/>
    </location>
</feature>
<evidence type="ECO:0000256" key="5">
    <source>
        <dbReference type="ARBA" id="ARBA00022912"/>
    </source>
</evidence>
<dbReference type="GO" id="GO:0004725">
    <property type="term" value="F:protein tyrosine phosphatase activity"/>
    <property type="evidence" value="ECO:0000318"/>
    <property type="project" value="GO_Central"/>
</dbReference>
<dbReference type="Pfam" id="PF00102">
    <property type="entry name" value="Y_phosphatase"/>
    <property type="match status" value="1"/>
</dbReference>
<feature type="signal peptide" evidence="10">
    <location>
        <begin position="1"/>
        <end position="22"/>
    </location>
</feature>
<dbReference type="Proteomes" id="UP000008549">
    <property type="component" value="Unassembled WGS sequence"/>
</dbReference>
<dbReference type="PANTHER" id="PTHR19134">
    <property type="entry name" value="RECEPTOR-TYPE TYROSINE-PROTEIN PHOSPHATASE"/>
    <property type="match status" value="1"/>
</dbReference>
<reference evidence="15 16" key="1">
    <citation type="journal article" date="2003" name="PLoS Biol.">
        <title>The genome sequence of Caenorhabditis briggsae: a platform for comparative genomics.</title>
        <authorList>
            <person name="Stein L.D."/>
            <person name="Bao Z."/>
            <person name="Blasiar D."/>
            <person name="Blumenthal T."/>
            <person name="Brent M.R."/>
            <person name="Chen N."/>
            <person name="Chinwalla A."/>
            <person name="Clarke L."/>
            <person name="Clee C."/>
            <person name="Coghlan A."/>
            <person name="Coulson A."/>
            <person name="D'Eustachio P."/>
            <person name="Fitch D.H."/>
            <person name="Fulton L.A."/>
            <person name="Fulton R.E."/>
            <person name="Griffiths-Jones S."/>
            <person name="Harris T.W."/>
            <person name="Hillier L.W."/>
            <person name="Kamath R."/>
            <person name="Kuwabara P.E."/>
            <person name="Mardis E.R."/>
            <person name="Marra M.A."/>
            <person name="Miner T.L."/>
            <person name="Minx P."/>
            <person name="Mullikin J.C."/>
            <person name="Plumb R.W."/>
            <person name="Rogers J."/>
            <person name="Schein J.E."/>
            <person name="Sohrmann M."/>
            <person name="Spieth J."/>
            <person name="Stajich J.E."/>
            <person name="Wei C."/>
            <person name="Willey D."/>
            <person name="Wilson R.K."/>
            <person name="Durbin R."/>
            <person name="Waterston R.H."/>
        </authorList>
    </citation>
    <scope>NUCLEOTIDE SEQUENCE [LARGE SCALE GENOMIC DNA]</scope>
    <source>
        <strain evidence="15 16">AF16</strain>
    </source>
</reference>
<dbReference type="InterPro" id="IPR029021">
    <property type="entry name" value="Prot-tyrosine_phosphatase-like"/>
</dbReference>
<dbReference type="InterPro" id="IPR036179">
    <property type="entry name" value="Ig-like_dom_sf"/>
</dbReference>
<dbReference type="InterPro" id="IPR000242">
    <property type="entry name" value="PTP_cat"/>
</dbReference>
<dbReference type="EMBL" id="HE601244">
    <property type="protein sequence ID" value="CAP24299.2"/>
    <property type="molecule type" value="Genomic_DNA"/>
</dbReference>
<organism evidence="15 16">
    <name type="scientific">Caenorhabditis briggsae</name>
    <dbReference type="NCBI Taxonomy" id="6238"/>
    <lineage>
        <taxon>Eukaryota</taxon>
        <taxon>Metazoa</taxon>
        <taxon>Ecdysozoa</taxon>
        <taxon>Nematoda</taxon>
        <taxon>Chromadorea</taxon>
        <taxon>Rhabditida</taxon>
        <taxon>Rhabditina</taxon>
        <taxon>Rhabditomorpha</taxon>
        <taxon>Rhabditoidea</taxon>
        <taxon>Rhabditidae</taxon>
        <taxon>Peloderinae</taxon>
        <taxon>Caenorhabditis</taxon>
    </lineage>
</organism>
<dbReference type="SMART" id="SM00060">
    <property type="entry name" value="FN3"/>
    <property type="match status" value="3"/>
</dbReference>
<dbReference type="SUPFAM" id="SSF49265">
    <property type="entry name" value="Fibronectin type III"/>
    <property type="match status" value="2"/>
</dbReference>
<dbReference type="GO" id="GO:0031175">
    <property type="term" value="P:neuron projection development"/>
    <property type="evidence" value="ECO:0000318"/>
    <property type="project" value="GO_Central"/>
</dbReference>
<evidence type="ECO:0000256" key="8">
    <source>
        <dbReference type="SAM" id="MobiDB-lite"/>
    </source>
</evidence>
<dbReference type="eggNOG" id="KOG4228">
    <property type="taxonomic scope" value="Eukaryota"/>
</dbReference>
<dbReference type="InterPro" id="IPR013783">
    <property type="entry name" value="Ig-like_fold"/>
</dbReference>
<dbReference type="WormBase" id="CBG03399">
    <property type="protein sequence ID" value="CBP44663"/>
    <property type="gene ID" value="WBGene00026268"/>
    <property type="gene designation" value="Cbr-ptp-4"/>
</dbReference>
<keyword evidence="6 9" id="KW-0472">Membrane</keyword>
<dbReference type="SMART" id="SM00194">
    <property type="entry name" value="PTPc"/>
    <property type="match status" value="1"/>
</dbReference>
<dbReference type="InterPro" id="IPR050348">
    <property type="entry name" value="Protein-Tyr_Phosphatase"/>
</dbReference>
<feature type="domain" description="Tyrosine-protein phosphatase" evidence="11">
    <location>
        <begin position="1009"/>
        <end position="1241"/>
    </location>
</feature>
<evidence type="ECO:0000259" key="11">
    <source>
        <dbReference type="PROSITE" id="PS50055"/>
    </source>
</evidence>
<dbReference type="SUPFAM" id="SSF48726">
    <property type="entry name" value="Immunoglobulin"/>
    <property type="match status" value="1"/>
</dbReference>
<feature type="domain" description="Tyrosine-protein phosphatase" evidence="11">
    <location>
        <begin position="718"/>
        <end position="994"/>
    </location>
</feature>
<dbReference type="EC" id="3.1.3.48" evidence="2"/>
<evidence type="ECO:0000313" key="17">
    <source>
        <dbReference type="WormBase" id="CBG03399"/>
    </source>
</evidence>
<feature type="domain" description="Fibronectin type-III" evidence="14">
    <location>
        <begin position="299"/>
        <end position="394"/>
    </location>
</feature>
<evidence type="ECO:0000256" key="7">
    <source>
        <dbReference type="ARBA" id="ARBA00051722"/>
    </source>
</evidence>
<evidence type="ECO:0000256" key="1">
    <source>
        <dbReference type="ARBA" id="ARBA00004167"/>
    </source>
</evidence>
<feature type="domain" description="Ig-like" evidence="13">
    <location>
        <begin position="135"/>
        <end position="185"/>
    </location>
</feature>
<keyword evidence="9" id="KW-0812">Transmembrane</keyword>
<feature type="chain" id="PRO_5002732073" description="protein-tyrosine-phosphatase" evidence="10">
    <location>
        <begin position="23"/>
        <end position="1247"/>
    </location>
</feature>
<dbReference type="FunFam" id="2.60.40.10:FF:003150">
    <property type="entry name" value="Tyrosine-protein phosphatase 4"/>
    <property type="match status" value="1"/>
</dbReference>
<dbReference type="Pfam" id="PF00041">
    <property type="entry name" value="fn3"/>
    <property type="match status" value="3"/>
</dbReference>
<dbReference type="InterPro" id="IPR007110">
    <property type="entry name" value="Ig-like_dom"/>
</dbReference>
<keyword evidence="3 10" id="KW-0732">Signal</keyword>
<dbReference type="InterPro" id="IPR000387">
    <property type="entry name" value="Tyr_Pase_dom"/>
</dbReference>
<dbReference type="InParanoid" id="A8WUY8"/>
<dbReference type="PROSITE" id="PS00383">
    <property type="entry name" value="TYR_PHOSPHATASE_1"/>
    <property type="match status" value="1"/>
</dbReference>
<dbReference type="OMA" id="FSDFWSM"/>
<evidence type="ECO:0000259" key="12">
    <source>
        <dbReference type="PROSITE" id="PS50056"/>
    </source>
</evidence>
<dbReference type="InterPro" id="IPR016130">
    <property type="entry name" value="Tyr_Pase_AS"/>
</dbReference>
<dbReference type="PROSITE" id="PS50056">
    <property type="entry name" value="TYR_PHOSPHATASE_2"/>
    <property type="match status" value="1"/>
</dbReference>
<dbReference type="PROSITE" id="PS50835">
    <property type="entry name" value="IG_LIKE"/>
    <property type="match status" value="1"/>
</dbReference>